<dbReference type="RefSeq" id="WP_141052904.1">
    <property type="nucleotide sequence ID" value="NZ_CP018176.1"/>
</dbReference>
<dbReference type="Pfam" id="PF00149">
    <property type="entry name" value="Metallophos"/>
    <property type="match status" value="1"/>
</dbReference>
<evidence type="ECO:0000256" key="1">
    <source>
        <dbReference type="ARBA" id="ARBA00022801"/>
    </source>
</evidence>
<dbReference type="SUPFAM" id="SSF56300">
    <property type="entry name" value="Metallo-dependent phosphatases"/>
    <property type="match status" value="1"/>
</dbReference>
<reference evidence="3 4" key="1">
    <citation type="submission" date="2016-11" db="EMBL/GenBank/DDBJ databases">
        <title>Interaction between Lactobacillus species and yeast in water kefir.</title>
        <authorList>
            <person name="Behr J."/>
            <person name="Xu D."/>
            <person name="Vogel R.F."/>
        </authorList>
    </citation>
    <scope>NUCLEOTIDE SEQUENCE [LARGE SCALE GENOMIC DNA]</scope>
    <source>
        <strain evidence="3 4">TMW 1.1822</strain>
    </source>
</reference>
<dbReference type="PIRSF" id="PIRSF033091">
    <property type="entry name" value="Pesterase_YhaO"/>
    <property type="match status" value="1"/>
</dbReference>
<dbReference type="InterPro" id="IPR041796">
    <property type="entry name" value="Mre11_N"/>
</dbReference>
<dbReference type="EMBL" id="CP018176">
    <property type="protein sequence ID" value="AUJ29330.1"/>
    <property type="molecule type" value="Genomic_DNA"/>
</dbReference>
<feature type="domain" description="Calcineurin-like phosphoesterase" evidence="2">
    <location>
        <begin position="1"/>
        <end position="198"/>
    </location>
</feature>
<evidence type="ECO:0000313" key="3">
    <source>
        <dbReference type="EMBL" id="AUJ29330.1"/>
    </source>
</evidence>
<accession>A0A3Q8CLI9</accession>
<dbReference type="KEGG" id="lhw:BSQ49_03395"/>
<dbReference type="PANTHER" id="PTHR30337:SF7">
    <property type="entry name" value="PHOSPHOESTERASE"/>
    <property type="match status" value="1"/>
</dbReference>
<dbReference type="GO" id="GO:0004527">
    <property type="term" value="F:exonuclease activity"/>
    <property type="evidence" value="ECO:0007669"/>
    <property type="project" value="UniProtKB-KW"/>
</dbReference>
<dbReference type="InterPro" id="IPR014576">
    <property type="entry name" value="Pesterase_YhaO"/>
</dbReference>
<organism evidence="3 4">
    <name type="scientific">Liquorilactobacillus hordei</name>
    <dbReference type="NCBI Taxonomy" id="468911"/>
    <lineage>
        <taxon>Bacteria</taxon>
        <taxon>Bacillati</taxon>
        <taxon>Bacillota</taxon>
        <taxon>Bacilli</taxon>
        <taxon>Lactobacillales</taxon>
        <taxon>Lactobacillaceae</taxon>
        <taxon>Liquorilactobacillus</taxon>
    </lineage>
</organism>
<dbReference type="InterPro" id="IPR029052">
    <property type="entry name" value="Metallo-depent_PP-like"/>
</dbReference>
<name>A0A3Q8CLI9_9LACO</name>
<sequence length="402" mass="46709">MKFIHCADLHLGSSFEGLSGISKSQLKIIINAGINALTKVVEVAIAENVDFILLAGDVFDGHQINLTLQFKLKNLFEKLQKHDIFVFMAFGNHDFQNLDKVNFYFPENVYIFPNQVITKKIITKNTNEEVAVTGFSYGERWVESKIENYPRHLDVKWHLGMLHGAVLEGDRLQNYAPFRLSELLSKDYDYWALGHIHNRQMLNKKPPIIYAGSLQGRNNKEVGLKGFYMIREIDGQLSPEFRPIDELEWINIDKKPSAGQSYEDIEKELIYDIEHKMNSNNKLTVVSVNLKVEGENTELLKNIQNDYLLRTLRRNITQNAFIRKINYDISTVTESNKLDQEILSQVKNDIFNRKTIDNLLGKLRELEFIDDHFNDEETNKVIFEKAKLNLIEDVESYEDFRS</sequence>
<gene>
    <name evidence="3" type="ORF">BSQ49_03395</name>
</gene>
<evidence type="ECO:0000259" key="2">
    <source>
        <dbReference type="Pfam" id="PF00149"/>
    </source>
</evidence>
<proteinExistence type="predicted"/>
<keyword evidence="1" id="KW-0378">Hydrolase</keyword>
<dbReference type="InterPro" id="IPR004843">
    <property type="entry name" value="Calcineurin-like_PHP"/>
</dbReference>
<dbReference type="CDD" id="cd00840">
    <property type="entry name" value="MPP_Mre11_N"/>
    <property type="match status" value="1"/>
</dbReference>
<dbReference type="Gene3D" id="3.60.21.10">
    <property type="match status" value="1"/>
</dbReference>
<dbReference type="InterPro" id="IPR050535">
    <property type="entry name" value="DNA_Repair-Maintenance_Comp"/>
</dbReference>
<evidence type="ECO:0000313" key="4">
    <source>
        <dbReference type="Proteomes" id="UP000314960"/>
    </source>
</evidence>
<dbReference type="Proteomes" id="UP000314960">
    <property type="component" value="Chromosome"/>
</dbReference>
<dbReference type="AlphaFoldDB" id="A0A3Q8CLI9"/>
<protein>
    <submittedName>
        <fullName evidence="3">DNA repair exonuclease</fullName>
    </submittedName>
</protein>
<keyword evidence="3" id="KW-0540">Nuclease</keyword>
<keyword evidence="3" id="KW-0269">Exonuclease</keyword>
<dbReference type="PANTHER" id="PTHR30337">
    <property type="entry name" value="COMPONENT OF ATP-DEPENDENT DSDNA EXONUCLEASE"/>
    <property type="match status" value="1"/>
</dbReference>